<accession>A0A841GJH1</accession>
<keyword evidence="2" id="KW-1185">Reference proteome</keyword>
<dbReference type="EMBL" id="JACHIA010000001">
    <property type="protein sequence ID" value="MBB6068841.1"/>
    <property type="molecule type" value="Genomic_DNA"/>
</dbReference>
<evidence type="ECO:0000313" key="2">
    <source>
        <dbReference type="Proteomes" id="UP000582837"/>
    </source>
</evidence>
<dbReference type="Proteomes" id="UP000582837">
    <property type="component" value="Unassembled WGS sequence"/>
</dbReference>
<proteinExistence type="predicted"/>
<protein>
    <submittedName>
        <fullName evidence="1">Uncharacterized protein</fullName>
    </submittedName>
</protein>
<comment type="caution">
    <text evidence="1">The sequence shown here is derived from an EMBL/GenBank/DDBJ whole genome shotgun (WGS) entry which is preliminary data.</text>
</comment>
<evidence type="ECO:0000313" key="1">
    <source>
        <dbReference type="EMBL" id="MBB6068841.1"/>
    </source>
</evidence>
<dbReference type="AlphaFoldDB" id="A0A841GJH1"/>
<name>A0A841GJH1_9BACT</name>
<organism evidence="1 2">
    <name type="scientific">Longimicrobium terrae</name>
    <dbReference type="NCBI Taxonomy" id="1639882"/>
    <lineage>
        <taxon>Bacteria</taxon>
        <taxon>Pseudomonadati</taxon>
        <taxon>Gemmatimonadota</taxon>
        <taxon>Longimicrobiia</taxon>
        <taxon>Longimicrobiales</taxon>
        <taxon>Longimicrobiaceae</taxon>
        <taxon>Longimicrobium</taxon>
    </lineage>
</organism>
<sequence length="118" mass="12915">MRPEQLDELLHGSRDEDLNKDPAILELLDGLRQALGAAAFMVVDHWDADLRAVGVAHPRNQHVLACLALGGKPGSYDVHLELPAPDRSELPYTAVGNHTEVPFAEVVRIVRGHLRSAD</sequence>
<reference evidence="1 2" key="1">
    <citation type="submission" date="2020-08" db="EMBL/GenBank/DDBJ databases">
        <title>Genomic Encyclopedia of Type Strains, Phase IV (KMG-IV): sequencing the most valuable type-strain genomes for metagenomic binning, comparative biology and taxonomic classification.</title>
        <authorList>
            <person name="Goeker M."/>
        </authorList>
    </citation>
    <scope>NUCLEOTIDE SEQUENCE [LARGE SCALE GENOMIC DNA]</scope>
    <source>
        <strain evidence="1 2">DSM 29007</strain>
    </source>
</reference>
<dbReference type="RefSeq" id="WP_170031267.1">
    <property type="nucleotide sequence ID" value="NZ_JABDTL010000001.1"/>
</dbReference>
<gene>
    <name evidence="1" type="ORF">HNQ61_000452</name>
</gene>